<dbReference type="EMBL" id="RJOG01000010">
    <property type="protein sequence ID" value="RSJ06797.1"/>
    <property type="molecule type" value="Genomic_DNA"/>
</dbReference>
<dbReference type="Pfam" id="PF01633">
    <property type="entry name" value="Choline_kinase"/>
    <property type="match status" value="1"/>
</dbReference>
<dbReference type="Proteomes" id="UP000273244">
    <property type="component" value="Unassembled WGS sequence"/>
</dbReference>
<dbReference type="GO" id="GO:0003700">
    <property type="term" value="F:DNA-binding transcription factor activity"/>
    <property type="evidence" value="ECO:0007669"/>
    <property type="project" value="InterPro"/>
</dbReference>
<dbReference type="SUPFAM" id="SSF53448">
    <property type="entry name" value="Nucleotide-diphospho-sugar transferases"/>
    <property type="match status" value="1"/>
</dbReference>
<dbReference type="InterPro" id="IPR025877">
    <property type="entry name" value="MobA-like_NTP_Trfase"/>
</dbReference>
<dbReference type="RefSeq" id="WP_125456325.1">
    <property type="nucleotide sequence ID" value="NZ_RJOG01000010.1"/>
</dbReference>
<dbReference type="SUPFAM" id="SSF46785">
    <property type="entry name" value="Winged helix' DNA-binding domain"/>
    <property type="match status" value="1"/>
</dbReference>
<gene>
    <name evidence="3" type="primary">spsI_1</name>
    <name evidence="3" type="ORF">D8837_04265</name>
</gene>
<dbReference type="GO" id="GO:0005737">
    <property type="term" value="C:cytoplasm"/>
    <property type="evidence" value="ECO:0007669"/>
    <property type="project" value="TreeGrafter"/>
</dbReference>
<evidence type="ECO:0000313" key="3">
    <source>
        <dbReference type="EMBL" id="RSJ06797.1"/>
    </source>
</evidence>
<comment type="caution">
    <text evidence="3">The sequence shown here is derived from an EMBL/GenBank/DDBJ whole genome shotgun (WGS) entry which is preliminary data.</text>
</comment>
<protein>
    <submittedName>
        <fullName evidence="3">Bifunctional IPC transferase and DIPP synthase</fullName>
    </submittedName>
</protein>
<dbReference type="AlphaFoldDB" id="A0A428E9T3"/>
<dbReference type="InterPro" id="IPR036388">
    <property type="entry name" value="WH-like_DNA-bd_sf"/>
</dbReference>
<dbReference type="CDD" id="cd05151">
    <property type="entry name" value="ChoK-like"/>
    <property type="match status" value="1"/>
</dbReference>
<evidence type="ECO:0000313" key="4">
    <source>
        <dbReference type="Proteomes" id="UP000273244"/>
    </source>
</evidence>
<dbReference type="Gene3D" id="3.90.550.10">
    <property type="entry name" value="Spore Coat Polysaccharide Biosynthesis Protein SpsA, Chain A"/>
    <property type="match status" value="1"/>
</dbReference>
<dbReference type="Pfam" id="PF12802">
    <property type="entry name" value="MarR_2"/>
    <property type="match status" value="1"/>
</dbReference>
<reference evidence="3 4" key="1">
    <citation type="submission" date="2018-11" db="EMBL/GenBank/DDBJ databases">
        <title>Species Designations Belie Phenotypic and Genotypic Heterogeneity in Oral Streptococci.</title>
        <authorList>
            <person name="Velsko I."/>
        </authorList>
    </citation>
    <scope>NUCLEOTIDE SEQUENCE [LARGE SCALE GENOMIC DNA]</scope>
    <source>
        <strain evidence="3 4">BCC07</strain>
    </source>
</reference>
<dbReference type="InterPro" id="IPR036390">
    <property type="entry name" value="WH_DNA-bd_sf"/>
</dbReference>
<dbReference type="InterPro" id="IPR011009">
    <property type="entry name" value="Kinase-like_dom_sf"/>
</dbReference>
<dbReference type="InterPro" id="IPR029044">
    <property type="entry name" value="Nucleotide-diphossugar_trans"/>
</dbReference>
<dbReference type="Gene3D" id="3.90.1200.10">
    <property type="match status" value="1"/>
</dbReference>
<dbReference type="GO" id="GO:0006646">
    <property type="term" value="P:phosphatidylethanolamine biosynthetic process"/>
    <property type="evidence" value="ECO:0007669"/>
    <property type="project" value="TreeGrafter"/>
</dbReference>
<dbReference type="Pfam" id="PF12804">
    <property type="entry name" value="NTP_transf_3"/>
    <property type="match status" value="1"/>
</dbReference>
<organism evidence="3 4">
    <name type="scientific">Streptococcus mitis</name>
    <dbReference type="NCBI Taxonomy" id="28037"/>
    <lineage>
        <taxon>Bacteria</taxon>
        <taxon>Bacillati</taxon>
        <taxon>Bacillota</taxon>
        <taxon>Bacilli</taxon>
        <taxon>Lactobacillales</taxon>
        <taxon>Streptococcaceae</taxon>
        <taxon>Streptococcus</taxon>
        <taxon>Streptococcus mitis group</taxon>
    </lineage>
</organism>
<name>A0A428E9T3_STRMT</name>
<dbReference type="InterPro" id="IPR000835">
    <property type="entry name" value="HTH_MarR-typ"/>
</dbReference>
<evidence type="ECO:0000259" key="2">
    <source>
        <dbReference type="Pfam" id="PF12804"/>
    </source>
</evidence>
<accession>A0A428E9T3</accession>
<proteinExistence type="predicted"/>
<dbReference type="Gene3D" id="1.10.10.10">
    <property type="entry name" value="Winged helix-like DNA-binding domain superfamily/Winged helix DNA-binding domain"/>
    <property type="match status" value="1"/>
</dbReference>
<dbReference type="GO" id="GO:0004305">
    <property type="term" value="F:ethanolamine kinase activity"/>
    <property type="evidence" value="ECO:0007669"/>
    <property type="project" value="TreeGrafter"/>
</dbReference>
<dbReference type="PANTHER" id="PTHR22603:SF66">
    <property type="entry name" value="ETHANOLAMINE KINASE"/>
    <property type="match status" value="1"/>
</dbReference>
<dbReference type="GO" id="GO:0016779">
    <property type="term" value="F:nucleotidyltransferase activity"/>
    <property type="evidence" value="ECO:0007669"/>
    <property type="project" value="UniProtKB-ARBA"/>
</dbReference>
<evidence type="ECO:0000259" key="1">
    <source>
        <dbReference type="Pfam" id="PF12802"/>
    </source>
</evidence>
<dbReference type="CDD" id="cd02523">
    <property type="entry name" value="PC_cytidylyltransferase"/>
    <property type="match status" value="1"/>
</dbReference>
<feature type="domain" description="MobA-like NTP transferase" evidence="2">
    <location>
        <begin position="72"/>
        <end position="154"/>
    </location>
</feature>
<dbReference type="PANTHER" id="PTHR22603">
    <property type="entry name" value="CHOLINE/ETHANOALAMINE KINASE"/>
    <property type="match status" value="1"/>
</dbReference>
<dbReference type="Gene3D" id="3.30.200.20">
    <property type="entry name" value="Phosphorylase Kinase, domain 1"/>
    <property type="match status" value="1"/>
</dbReference>
<sequence length="600" mass="70185">MVTEKQFKLLSFMLIHKEKTFTQRQLAEELDLSLGTINTLLKKLKEEKWVDEEHHLTELGQKVLEPYRVENAIIMAAGMSSRFAPLSYEIPKGLLQVKGERLIEREIRQLQEAGIEDITVIVGYLQEKMFYLAEKFGVKIVVNNDYYKYNNCSSLMLVKDQLSNTYICSSDNYFEENPFEQYIYRGYYSTIFAEGQTDEYCAIEDSNHTIIDIQIGGENTWAMVGHVYFDRAFSEKFKEVLETEFKHEPYREQLWEDYYSRHVEELLLEARHYSADIVKEFDSLDELRQFDERYLVNTDSAIIDNICKTLKCVPSDVVNIKPLKDGLTNTSFSFDCLGKKYVYRHPGRGTENYIDRASEAASMEIAAKLKIDRTFVAMNKNEGWKISEFIPNAKQLDYDNWDDVTQAMDLLRRLHQSGEKTGHSFDQFEGIDDFREKLKARNRFEFDGLEELDETVSILKNYLQNDPKQVVLCHGDSYSPNFLLNEAGEISLIDWEYSGMGEPAGDLGTFIACSNYTVEDAEKVLEIYLQEVPDKKTKRHYLAYVAVTSYYWFLWALFQESVGKPVGEFLYIWYRYTKQYGQLALDLYLEESLDENYIRN</sequence>
<dbReference type="SUPFAM" id="SSF56112">
    <property type="entry name" value="Protein kinase-like (PK-like)"/>
    <property type="match status" value="1"/>
</dbReference>
<keyword evidence="3" id="KW-0808">Transferase</keyword>
<feature type="domain" description="HTH marR-type" evidence="1">
    <location>
        <begin position="4"/>
        <end position="53"/>
    </location>
</feature>